<comment type="caution">
    <text evidence="2">The sequence shown here is derived from an EMBL/GenBank/DDBJ whole genome shotgun (WGS) entry which is preliminary data.</text>
</comment>
<evidence type="ECO:0000313" key="2">
    <source>
        <dbReference type="EMBL" id="KAJ3434072.1"/>
    </source>
</evidence>
<reference evidence="2" key="1">
    <citation type="submission" date="2022-08" db="EMBL/GenBank/DDBJ databases">
        <title>Novel sulphate-reducing endosymbionts in the free-living metamonad Anaeramoeba.</title>
        <authorList>
            <person name="Jerlstrom-Hultqvist J."/>
            <person name="Cepicka I."/>
            <person name="Gallot-Lavallee L."/>
            <person name="Salas-Leiva D."/>
            <person name="Curtis B.A."/>
            <person name="Zahonova K."/>
            <person name="Pipaliya S."/>
            <person name="Dacks J."/>
            <person name="Roger A.J."/>
        </authorList>
    </citation>
    <scope>NUCLEOTIDE SEQUENCE</scope>
    <source>
        <strain evidence="2">Busselton2</strain>
    </source>
</reference>
<dbReference type="AlphaFoldDB" id="A0AAV7Z1L1"/>
<protein>
    <submittedName>
        <fullName evidence="2">Guanine nucleotide binding protein alpha subunit</fullName>
    </submittedName>
</protein>
<name>A0AAV7Z1L1_9EUKA</name>
<sequence length="261" mass="31214">MNIEKTETKRTQNQTKVQTENLQQQELQTQDQNPTTTQNQITNESTLPTNTTTRSFNSTNVKLTQSNEEQYQLLIKELKLNEVEIGEQEKPLVQKAYIAFLEEMELLKKDRDERLQELRNWFEYNVHNLKKSCSFEKKQAKDEFEVDKGYLKQHILLDLQKKENKFQQMIQNQQKKQLKSQQPPKNVYQEFLKKLNQQKYDRSVEIEPELKRIEELLMKKKRPLTKEEIQEDISIIHSATFVCQNSTMIKSDQNNQENIFN</sequence>
<evidence type="ECO:0000313" key="3">
    <source>
        <dbReference type="Proteomes" id="UP001146793"/>
    </source>
</evidence>
<accession>A0AAV7Z1L1</accession>
<dbReference type="Proteomes" id="UP001146793">
    <property type="component" value="Unassembled WGS sequence"/>
</dbReference>
<dbReference type="EMBL" id="JANTQA010000045">
    <property type="protein sequence ID" value="KAJ3434072.1"/>
    <property type="molecule type" value="Genomic_DNA"/>
</dbReference>
<gene>
    <name evidence="2" type="ORF">M0812_20131</name>
</gene>
<feature type="compositionally biased region" description="Low complexity" evidence="1">
    <location>
        <begin position="18"/>
        <end position="55"/>
    </location>
</feature>
<feature type="compositionally biased region" description="Basic and acidic residues" evidence="1">
    <location>
        <begin position="1"/>
        <end position="10"/>
    </location>
</feature>
<organism evidence="2 3">
    <name type="scientific">Anaeramoeba flamelloides</name>
    <dbReference type="NCBI Taxonomy" id="1746091"/>
    <lineage>
        <taxon>Eukaryota</taxon>
        <taxon>Metamonada</taxon>
        <taxon>Anaeramoebidae</taxon>
        <taxon>Anaeramoeba</taxon>
    </lineage>
</organism>
<evidence type="ECO:0000256" key="1">
    <source>
        <dbReference type="SAM" id="MobiDB-lite"/>
    </source>
</evidence>
<proteinExistence type="predicted"/>
<feature type="region of interest" description="Disordered" evidence="1">
    <location>
        <begin position="1"/>
        <end position="55"/>
    </location>
</feature>